<dbReference type="Proteomes" id="UP000799766">
    <property type="component" value="Unassembled WGS sequence"/>
</dbReference>
<dbReference type="EMBL" id="MU001710">
    <property type="protein sequence ID" value="KAF2452404.1"/>
    <property type="molecule type" value="Genomic_DNA"/>
</dbReference>
<dbReference type="AlphaFoldDB" id="A0A6A6NM36"/>
<name>A0A6A6NM36_9PEZI</name>
<organism evidence="1 2">
    <name type="scientific">Lineolata rhizophorae</name>
    <dbReference type="NCBI Taxonomy" id="578093"/>
    <lineage>
        <taxon>Eukaryota</taxon>
        <taxon>Fungi</taxon>
        <taxon>Dikarya</taxon>
        <taxon>Ascomycota</taxon>
        <taxon>Pezizomycotina</taxon>
        <taxon>Dothideomycetes</taxon>
        <taxon>Dothideomycetes incertae sedis</taxon>
        <taxon>Lineolatales</taxon>
        <taxon>Lineolataceae</taxon>
        <taxon>Lineolata</taxon>
    </lineage>
</organism>
<accession>A0A6A6NM36</accession>
<sequence length="214" mass="23266">MRPSTRHGLAIGKSQARYVGRPADRRLEPITRHIYDVQSRGSPVERIRGHCAAGFPVSGRRCGPLGPGTHGQELADPPMISSINSITLCFLCAFVDSQLASPQPLPLATDSAANEASLLPTRGVRRILGGRLREATGGLSPQQILLWYHLTTAKLPRRIFPTARYTLLLQPWLLRRHAANAVWSTPCVRSQTLSSPRCPYCVSSGVLSGELSGL</sequence>
<reference evidence="1" key="1">
    <citation type="journal article" date="2020" name="Stud. Mycol.">
        <title>101 Dothideomycetes genomes: a test case for predicting lifestyles and emergence of pathogens.</title>
        <authorList>
            <person name="Haridas S."/>
            <person name="Albert R."/>
            <person name="Binder M."/>
            <person name="Bloem J."/>
            <person name="Labutti K."/>
            <person name="Salamov A."/>
            <person name="Andreopoulos B."/>
            <person name="Baker S."/>
            <person name="Barry K."/>
            <person name="Bills G."/>
            <person name="Bluhm B."/>
            <person name="Cannon C."/>
            <person name="Castanera R."/>
            <person name="Culley D."/>
            <person name="Daum C."/>
            <person name="Ezra D."/>
            <person name="Gonzalez J."/>
            <person name="Henrissat B."/>
            <person name="Kuo A."/>
            <person name="Liang C."/>
            <person name="Lipzen A."/>
            <person name="Lutzoni F."/>
            <person name="Magnuson J."/>
            <person name="Mondo S."/>
            <person name="Nolan M."/>
            <person name="Ohm R."/>
            <person name="Pangilinan J."/>
            <person name="Park H.-J."/>
            <person name="Ramirez L."/>
            <person name="Alfaro M."/>
            <person name="Sun H."/>
            <person name="Tritt A."/>
            <person name="Yoshinaga Y."/>
            <person name="Zwiers L.-H."/>
            <person name="Turgeon B."/>
            <person name="Goodwin S."/>
            <person name="Spatafora J."/>
            <person name="Crous P."/>
            <person name="Grigoriev I."/>
        </authorList>
    </citation>
    <scope>NUCLEOTIDE SEQUENCE</scope>
    <source>
        <strain evidence="1">ATCC 16933</strain>
    </source>
</reference>
<keyword evidence="2" id="KW-1185">Reference proteome</keyword>
<protein>
    <submittedName>
        <fullName evidence="1">Uncharacterized protein</fullName>
    </submittedName>
</protein>
<gene>
    <name evidence="1" type="ORF">BDY21DRAFT_173744</name>
</gene>
<proteinExistence type="predicted"/>
<evidence type="ECO:0000313" key="1">
    <source>
        <dbReference type="EMBL" id="KAF2452404.1"/>
    </source>
</evidence>
<evidence type="ECO:0000313" key="2">
    <source>
        <dbReference type="Proteomes" id="UP000799766"/>
    </source>
</evidence>